<organism evidence="1 2">
    <name type="scientific">Caerostris extrusa</name>
    <name type="common">Bark spider</name>
    <name type="synonym">Caerostris bankana</name>
    <dbReference type="NCBI Taxonomy" id="172846"/>
    <lineage>
        <taxon>Eukaryota</taxon>
        <taxon>Metazoa</taxon>
        <taxon>Ecdysozoa</taxon>
        <taxon>Arthropoda</taxon>
        <taxon>Chelicerata</taxon>
        <taxon>Arachnida</taxon>
        <taxon>Araneae</taxon>
        <taxon>Araneomorphae</taxon>
        <taxon>Entelegynae</taxon>
        <taxon>Araneoidea</taxon>
        <taxon>Araneidae</taxon>
        <taxon>Caerostris</taxon>
    </lineage>
</organism>
<dbReference type="EMBL" id="BPLR01005369">
    <property type="protein sequence ID" value="GIY01787.1"/>
    <property type="molecule type" value="Genomic_DNA"/>
</dbReference>
<name>A0AAV4Q0S1_CAEEX</name>
<protein>
    <submittedName>
        <fullName evidence="1">Uncharacterized protein</fullName>
    </submittedName>
</protein>
<dbReference type="Proteomes" id="UP001054945">
    <property type="component" value="Unassembled WGS sequence"/>
</dbReference>
<gene>
    <name evidence="1" type="ORF">CEXT_575221</name>
</gene>
<evidence type="ECO:0000313" key="1">
    <source>
        <dbReference type="EMBL" id="GIY01787.1"/>
    </source>
</evidence>
<accession>A0AAV4Q0S1</accession>
<sequence>MTESFLWYCRVLQHRVRGPVHRGNVPEDVQPRLPGLLREPVQPLRLLRGDQLHPGDDPSLHRRHASPGRLRAALRAPAQDIQGHKVLDVAVQPGGVAHQLGALHRQLAAASVLVHHDLRPAGHAGVRGRFNYKNLEEKPRHNFDSFVQALLTVFQILTGED</sequence>
<evidence type="ECO:0000313" key="2">
    <source>
        <dbReference type="Proteomes" id="UP001054945"/>
    </source>
</evidence>
<proteinExistence type="predicted"/>
<reference evidence="1 2" key="1">
    <citation type="submission" date="2021-06" db="EMBL/GenBank/DDBJ databases">
        <title>Caerostris extrusa draft genome.</title>
        <authorList>
            <person name="Kono N."/>
            <person name="Arakawa K."/>
        </authorList>
    </citation>
    <scope>NUCLEOTIDE SEQUENCE [LARGE SCALE GENOMIC DNA]</scope>
</reference>
<dbReference type="AlphaFoldDB" id="A0AAV4Q0S1"/>
<keyword evidence="2" id="KW-1185">Reference proteome</keyword>
<comment type="caution">
    <text evidence="1">The sequence shown here is derived from an EMBL/GenBank/DDBJ whole genome shotgun (WGS) entry which is preliminary data.</text>
</comment>